<organism evidence="2 3">
    <name type="scientific">Candidatus Magnetoglobus multicellularis str. Araruama</name>
    <dbReference type="NCBI Taxonomy" id="890399"/>
    <lineage>
        <taxon>Bacteria</taxon>
        <taxon>Pseudomonadati</taxon>
        <taxon>Thermodesulfobacteriota</taxon>
        <taxon>Desulfobacteria</taxon>
        <taxon>Desulfobacterales</taxon>
        <taxon>Desulfobacteraceae</taxon>
        <taxon>Candidatus Magnetoglobus</taxon>
    </lineage>
</organism>
<reference evidence="3" key="1">
    <citation type="submission" date="2012-11" db="EMBL/GenBank/DDBJ databases">
        <authorList>
            <person name="Lucero-Rivera Y.E."/>
            <person name="Tovar-Ramirez D."/>
        </authorList>
    </citation>
    <scope>NUCLEOTIDE SEQUENCE [LARGE SCALE GENOMIC DNA]</scope>
    <source>
        <strain evidence="3">Araruama</strain>
    </source>
</reference>
<proteinExistence type="predicted"/>
<evidence type="ECO:0000256" key="1">
    <source>
        <dbReference type="SAM" id="MobiDB-lite"/>
    </source>
</evidence>
<feature type="compositionally biased region" description="Polar residues" evidence="1">
    <location>
        <begin position="251"/>
        <end position="261"/>
    </location>
</feature>
<accession>A0A1V1PC15</accession>
<comment type="caution">
    <text evidence="2">The sequence shown here is derived from an EMBL/GenBank/DDBJ whole genome shotgun (WGS) entry which is preliminary data.</text>
</comment>
<feature type="region of interest" description="Disordered" evidence="1">
    <location>
        <begin position="242"/>
        <end position="272"/>
    </location>
</feature>
<feature type="compositionally biased region" description="Low complexity" evidence="1">
    <location>
        <begin position="94"/>
        <end position="105"/>
    </location>
</feature>
<protein>
    <submittedName>
        <fullName evidence="2">Uncharacterized protein</fullName>
    </submittedName>
</protein>
<gene>
    <name evidence="2" type="ORF">OMM_01802</name>
</gene>
<name>A0A1V1PC15_9BACT</name>
<feature type="region of interest" description="Disordered" evidence="1">
    <location>
        <begin position="90"/>
        <end position="204"/>
    </location>
</feature>
<dbReference type="Proteomes" id="UP000189670">
    <property type="component" value="Unassembled WGS sequence"/>
</dbReference>
<evidence type="ECO:0000313" key="2">
    <source>
        <dbReference type="EMBL" id="ETR72326.1"/>
    </source>
</evidence>
<dbReference type="AlphaFoldDB" id="A0A1V1PC15"/>
<feature type="compositionally biased region" description="Polar residues" evidence="1">
    <location>
        <begin position="118"/>
        <end position="139"/>
    </location>
</feature>
<evidence type="ECO:0000313" key="3">
    <source>
        <dbReference type="Proteomes" id="UP000189670"/>
    </source>
</evidence>
<sequence length="398" mass="45507">MSDPPETKPEIKVQKPVEKGEVIQYEAVRDEKSHPDYSLMKKRKQEFGIDKSLDLIVRSDENVQVGDAVAPIKKIAERLQLEEGRIIENDISGTSQSQTTQTHTQMNSKNKIIETDLNKSFQETNSKNKNIKTDLNMSFQDKPIPDQSTKMPTRPPKKEQSHQKTPNHQAAKPHSDNDYTFQAKKPLSRITKEYDQKRHQRVKKQSIPIELDMPAMPQDENEFVPAYSSIEEQSLPIDDLLKTDSKEPNDSRYSLTGSISPETRLDIYPPQSPKPYETSTYLGIRVVYPGANIWDIHFDLLKDYFQHKGVTISPLADEPKKSGESSGVGKILKFSEQLVNIYNLETQSFENNLNVIHPMTVIVVYNMSQIFGILDDIDYSVIDRIEFDGESLWIPSVQ</sequence>
<dbReference type="EMBL" id="ATBP01000160">
    <property type="protein sequence ID" value="ETR72326.1"/>
    <property type="molecule type" value="Genomic_DNA"/>
</dbReference>